<keyword evidence="3" id="KW-1185">Reference proteome</keyword>
<dbReference type="Proteomes" id="UP001469365">
    <property type="component" value="Unassembled WGS sequence"/>
</dbReference>
<evidence type="ECO:0000313" key="2">
    <source>
        <dbReference type="EMBL" id="MEK8129490.1"/>
    </source>
</evidence>
<reference evidence="2 3" key="1">
    <citation type="submission" date="2024-04" db="EMBL/GenBank/DDBJ databases">
        <title>draft genome sequnece of Paenibacillus filicis.</title>
        <authorList>
            <person name="Kim D.-U."/>
        </authorList>
    </citation>
    <scope>NUCLEOTIDE SEQUENCE [LARGE SCALE GENOMIC DNA]</scope>
    <source>
        <strain evidence="2 3">KACC14197</strain>
    </source>
</reference>
<accession>A0ABU9DKW1</accession>
<feature type="domain" description="LarA-like N-terminal" evidence="1">
    <location>
        <begin position="17"/>
        <end position="149"/>
    </location>
</feature>
<gene>
    <name evidence="2" type="ORF">WMW72_16415</name>
</gene>
<protein>
    <submittedName>
        <fullName evidence="2">Lactate racemase domain-containing protein</fullName>
    </submittedName>
</protein>
<sequence>MTLPKFIRIRQHFHAPVMEQIEAAVAAEMARPAIRERIKPGMRIAVTAGSRGIANISRIITAVVTELKLLGADPFIVPAMGSHGGATADGQVEVLHSLGVTEEACGAPILSSMDTVQIGSTPGGIPVYMDKHAHEADGVVLVGRIKLHTDFKSPVGIESGLLKMAAIGLGKHRQALLLHTYGVHGIRDIMPEVGKVVLGSGRILFGVGIVENASEQTAILEAIEPERIYVREQELLLESAAMYPKLPVDELDILIVDQIGKNYSGTGMDTNIIGRMRIQGLPEPEKPAIKYIIAGDLSEASHGNALGIGLADLTTVRLADKIDRKAMNENVITSTFLQRASVPIVLDNDREALTAALRATWNVSADKARIIRIFSTLHLEHIYVSEAVYEDIRSMPHISAEGGWEELRFDAQGNLPPFE</sequence>
<dbReference type="EMBL" id="JBBPCC010000010">
    <property type="protein sequence ID" value="MEK8129490.1"/>
    <property type="molecule type" value="Genomic_DNA"/>
</dbReference>
<evidence type="ECO:0000259" key="1">
    <source>
        <dbReference type="Pfam" id="PF09861"/>
    </source>
</evidence>
<dbReference type="InterPro" id="IPR018657">
    <property type="entry name" value="LarA-like_N"/>
</dbReference>
<organism evidence="2 3">
    <name type="scientific">Paenibacillus filicis</name>
    <dbReference type="NCBI Taxonomy" id="669464"/>
    <lineage>
        <taxon>Bacteria</taxon>
        <taxon>Bacillati</taxon>
        <taxon>Bacillota</taxon>
        <taxon>Bacilli</taxon>
        <taxon>Bacillales</taxon>
        <taxon>Paenibacillaceae</taxon>
        <taxon>Paenibacillus</taxon>
    </lineage>
</organism>
<comment type="caution">
    <text evidence="2">The sequence shown here is derived from an EMBL/GenBank/DDBJ whole genome shotgun (WGS) entry which is preliminary data.</text>
</comment>
<dbReference type="Pfam" id="PF09861">
    <property type="entry name" value="Lar_N"/>
    <property type="match status" value="1"/>
</dbReference>
<name>A0ABU9DKW1_9BACL</name>
<evidence type="ECO:0000313" key="3">
    <source>
        <dbReference type="Proteomes" id="UP001469365"/>
    </source>
</evidence>
<proteinExistence type="predicted"/>
<dbReference type="RefSeq" id="WP_341416601.1">
    <property type="nucleotide sequence ID" value="NZ_JBBPCC010000010.1"/>
</dbReference>
<dbReference type="Gene3D" id="3.40.50.11440">
    <property type="match status" value="1"/>
</dbReference>